<evidence type="ECO:0000313" key="1">
    <source>
        <dbReference type="EMBL" id="GAB54236.1"/>
    </source>
</evidence>
<dbReference type="GO" id="GO:0032784">
    <property type="term" value="P:regulation of DNA-templated transcription elongation"/>
    <property type="evidence" value="ECO:0007669"/>
    <property type="project" value="InterPro"/>
</dbReference>
<dbReference type="eggNOG" id="COG0782">
    <property type="taxonomic scope" value="Bacteria"/>
</dbReference>
<dbReference type="InterPro" id="IPR036953">
    <property type="entry name" value="GreA/GreB_C_sf"/>
</dbReference>
<dbReference type="SUPFAM" id="SSF54534">
    <property type="entry name" value="FKBP-like"/>
    <property type="match status" value="1"/>
</dbReference>
<reference evidence="1 2" key="2">
    <citation type="journal article" date="2017" name="Antonie Van Leeuwenhoek">
        <title>Rhizobium rhizosphaerae sp. nov., a novel species isolated from rice rhizosphere.</title>
        <authorList>
            <person name="Zhao J.J."/>
            <person name="Zhang J."/>
            <person name="Zhang R.J."/>
            <person name="Zhang C.W."/>
            <person name="Yin H.Q."/>
            <person name="Zhang X.X."/>
        </authorList>
    </citation>
    <scope>NUCLEOTIDE SEQUENCE [LARGE SCALE GENOMIC DNA]</scope>
    <source>
        <strain evidence="1 2">ACAM 611</strain>
    </source>
</reference>
<organism evidence="1 2">
    <name type="scientific">Glaciecola punicea ACAM 611</name>
    <dbReference type="NCBI Taxonomy" id="1121923"/>
    <lineage>
        <taxon>Bacteria</taxon>
        <taxon>Pseudomonadati</taxon>
        <taxon>Pseudomonadota</taxon>
        <taxon>Gammaproteobacteria</taxon>
        <taxon>Alteromonadales</taxon>
        <taxon>Alteromonadaceae</taxon>
        <taxon>Glaciecola</taxon>
    </lineage>
</organism>
<dbReference type="OrthoDB" id="5293337at2"/>
<comment type="caution">
    <text evidence="1">The sequence shown here is derived from an EMBL/GenBank/DDBJ whole genome shotgun (WGS) entry which is preliminary data.</text>
</comment>
<sequence length="161" mass="17719">MQYKKNLIDHLILELEQAYQAALTEAKRAYSTSTDKANVAENKYDTLALEAAYLAEGQAKRAAQCLADLKATRTLEARDYSPGDAIAVGALIILEDEHEKSLSLFLAPVAGGLKFVVEERAIMVITPSSPLGRHLLGKFVDDEFEFTVGSRKKNYLISDIV</sequence>
<dbReference type="AlphaFoldDB" id="H5T7F9"/>
<keyword evidence="1" id="KW-0648">Protein biosynthesis</keyword>
<name>H5T7F9_9ALTE</name>
<protein>
    <submittedName>
        <fullName evidence="1">GreA/GreB family elongation factor</fullName>
    </submittedName>
</protein>
<dbReference type="RefSeq" id="WP_006002270.1">
    <property type="nucleotide sequence ID" value="NZ_BAET01000002.1"/>
</dbReference>
<dbReference type="GO" id="GO:0070063">
    <property type="term" value="F:RNA polymerase binding"/>
    <property type="evidence" value="ECO:0007669"/>
    <property type="project" value="InterPro"/>
</dbReference>
<dbReference type="Gene3D" id="3.10.50.30">
    <property type="entry name" value="Transcription elongation factor, GreA/GreB, C-terminal domain"/>
    <property type="match status" value="1"/>
</dbReference>
<keyword evidence="1" id="KW-0251">Elongation factor</keyword>
<proteinExistence type="predicted"/>
<evidence type="ECO:0000313" key="2">
    <source>
        <dbReference type="Proteomes" id="UP000053586"/>
    </source>
</evidence>
<keyword evidence="2" id="KW-1185">Reference proteome</keyword>
<dbReference type="GO" id="GO:0003746">
    <property type="term" value="F:translation elongation factor activity"/>
    <property type="evidence" value="ECO:0007669"/>
    <property type="project" value="UniProtKB-KW"/>
</dbReference>
<dbReference type="InterPro" id="IPR023459">
    <property type="entry name" value="Tscrpt_elong_fac_GreA/B_fam"/>
</dbReference>
<accession>H5T7F9</accession>
<reference evidence="1 2" key="1">
    <citation type="journal article" date="2012" name="J. Bacteriol.">
        <title>Genome sequence of proteorhodopsin-containing sea ice bacterium Glaciecola punicea ACAM 611T.</title>
        <authorList>
            <person name="Qin Q.-L."/>
            <person name="Xie B.-B."/>
            <person name="Shu Y.-L."/>
            <person name="Rong J.-C."/>
            <person name="Zhao D.-L."/>
            <person name="Zhang X.-Y."/>
            <person name="Chen X.-L."/>
            <person name="Zhou B.-C."/>
            <person name="Zhanga Y.-Z."/>
        </authorList>
    </citation>
    <scope>NUCLEOTIDE SEQUENCE [LARGE SCALE GENOMIC DNA]</scope>
    <source>
        <strain evidence="1 2">ACAM 611</strain>
    </source>
</reference>
<dbReference type="PIRSF" id="PIRSF006092">
    <property type="entry name" value="GreA_GreB"/>
    <property type="match status" value="1"/>
</dbReference>
<dbReference type="EMBL" id="BAET01000002">
    <property type="protein sequence ID" value="GAB54236.1"/>
    <property type="molecule type" value="Genomic_DNA"/>
</dbReference>
<dbReference type="Proteomes" id="UP000053586">
    <property type="component" value="Unassembled WGS sequence"/>
</dbReference>
<dbReference type="STRING" id="56804.BAE46_03745"/>
<dbReference type="GO" id="GO:0003677">
    <property type="term" value="F:DNA binding"/>
    <property type="evidence" value="ECO:0007669"/>
    <property type="project" value="InterPro"/>
</dbReference>
<gene>
    <name evidence="1" type="ORF">GPUN_0082</name>
</gene>